<feature type="binding site" evidence="15">
    <location>
        <begin position="137"/>
        <end position="145"/>
    </location>
    <ligand>
        <name>5-phospho-alpha-D-ribose 1-diphosphate</name>
        <dbReference type="ChEBI" id="CHEBI:58017"/>
    </ligand>
</feature>
<comment type="function">
    <text evidence="12 15">Catalyzes the conversion of uracil and 5-phospho-alpha-D-ribose 1-diphosphate (PRPP) to UMP and diphosphate.</text>
</comment>
<dbReference type="GO" id="GO:0005737">
    <property type="term" value="C:cytoplasm"/>
    <property type="evidence" value="ECO:0007669"/>
    <property type="project" value="UniProtKB-ARBA"/>
</dbReference>
<comment type="catalytic activity">
    <reaction evidence="11 15">
        <text>UMP + diphosphate = 5-phospho-alpha-D-ribose 1-diphosphate + uracil</text>
        <dbReference type="Rhea" id="RHEA:13017"/>
        <dbReference type="ChEBI" id="CHEBI:17568"/>
        <dbReference type="ChEBI" id="CHEBI:33019"/>
        <dbReference type="ChEBI" id="CHEBI:57865"/>
        <dbReference type="ChEBI" id="CHEBI:58017"/>
        <dbReference type="EC" id="2.4.2.9"/>
    </reaction>
</comment>
<keyword evidence="6 15" id="KW-0808">Transferase</keyword>
<evidence type="ECO:0000256" key="8">
    <source>
        <dbReference type="ARBA" id="ARBA00022842"/>
    </source>
</evidence>
<feature type="binding site" evidence="15">
    <location>
        <position position="110"/>
    </location>
    <ligand>
        <name>5-phospho-alpha-D-ribose 1-diphosphate</name>
        <dbReference type="ChEBI" id="CHEBI:58017"/>
    </ligand>
</feature>
<keyword evidence="4 15" id="KW-0021">Allosteric enzyme</keyword>
<dbReference type="FunFam" id="3.40.50.2020:FF:000003">
    <property type="entry name" value="Uracil phosphoribosyltransferase"/>
    <property type="match status" value="1"/>
</dbReference>
<dbReference type="AlphaFoldDB" id="A0A2N0VIU9"/>
<evidence type="ECO:0000256" key="6">
    <source>
        <dbReference type="ARBA" id="ARBA00022679"/>
    </source>
</evidence>
<dbReference type="RefSeq" id="WP_101071407.1">
    <property type="nucleotide sequence ID" value="NZ_PISP01000001.1"/>
</dbReference>
<dbReference type="InterPro" id="IPR005765">
    <property type="entry name" value="UPRT"/>
</dbReference>
<feature type="binding site" evidence="15">
    <location>
        <position position="85"/>
    </location>
    <ligand>
        <name>5-phospho-alpha-D-ribose 1-diphosphate</name>
        <dbReference type="ChEBI" id="CHEBI:58017"/>
    </ligand>
</feature>
<gene>
    <name evidence="15" type="primary">upp</name>
    <name evidence="17" type="ORF">CWD77_01190</name>
</gene>
<reference evidence="17 18" key="1">
    <citation type="submission" date="2017-11" db="EMBL/GenBank/DDBJ databases">
        <title>Rhodohalobacter 15182 sp. nov., isolated from a salt lake.</title>
        <authorList>
            <person name="Han S."/>
        </authorList>
    </citation>
    <scope>NUCLEOTIDE SEQUENCE [LARGE SCALE GENOMIC DNA]</scope>
    <source>
        <strain evidence="17 18">15182</strain>
    </source>
</reference>
<keyword evidence="18" id="KW-1185">Reference proteome</keyword>
<dbReference type="GO" id="GO:0044206">
    <property type="term" value="P:UMP salvage"/>
    <property type="evidence" value="ECO:0007669"/>
    <property type="project" value="UniProtKB-UniRule"/>
</dbReference>
<dbReference type="Proteomes" id="UP000233398">
    <property type="component" value="Unassembled WGS sequence"/>
</dbReference>
<keyword evidence="8 15" id="KW-0460">Magnesium</keyword>
<evidence type="ECO:0000256" key="15">
    <source>
        <dbReference type="HAMAP-Rule" id="MF_01218"/>
    </source>
</evidence>
<comment type="caution">
    <text evidence="17">The sequence shown here is derived from an EMBL/GenBank/DDBJ whole genome shotgun (WGS) entry which is preliminary data.</text>
</comment>
<protein>
    <recommendedName>
        <fullName evidence="13 15">Uracil phosphoribosyltransferase</fullName>
        <ecNumber evidence="3 15">2.4.2.9</ecNumber>
    </recommendedName>
    <alternativeName>
        <fullName evidence="10 15">UMP pyrophosphorylase</fullName>
    </alternativeName>
    <alternativeName>
        <fullName evidence="14 15">UPRTase</fullName>
    </alternativeName>
</protein>
<dbReference type="Pfam" id="PF14681">
    <property type="entry name" value="UPRTase"/>
    <property type="match status" value="1"/>
</dbReference>
<dbReference type="InterPro" id="IPR050054">
    <property type="entry name" value="UPRTase/APRTase"/>
</dbReference>
<dbReference type="EC" id="2.4.2.9" evidence="3 15"/>
<feature type="binding site" evidence="15">
    <location>
        <begin position="205"/>
        <end position="207"/>
    </location>
    <ligand>
        <name>uracil</name>
        <dbReference type="ChEBI" id="CHEBI:17568"/>
    </ligand>
</feature>
<dbReference type="EMBL" id="PISP01000001">
    <property type="protein sequence ID" value="PKD44116.1"/>
    <property type="molecule type" value="Genomic_DNA"/>
</dbReference>
<dbReference type="GO" id="GO:0000287">
    <property type="term" value="F:magnesium ion binding"/>
    <property type="evidence" value="ECO:0007669"/>
    <property type="project" value="UniProtKB-UniRule"/>
</dbReference>
<dbReference type="NCBIfam" id="NF001097">
    <property type="entry name" value="PRK00129.1"/>
    <property type="match status" value="1"/>
</dbReference>
<evidence type="ECO:0000256" key="7">
    <source>
        <dbReference type="ARBA" id="ARBA00022741"/>
    </source>
</evidence>
<dbReference type="CDD" id="cd06223">
    <property type="entry name" value="PRTases_typeI"/>
    <property type="match status" value="1"/>
</dbReference>
<dbReference type="NCBIfam" id="TIGR01091">
    <property type="entry name" value="upp"/>
    <property type="match status" value="1"/>
</dbReference>
<evidence type="ECO:0000313" key="18">
    <source>
        <dbReference type="Proteomes" id="UP000233398"/>
    </source>
</evidence>
<feature type="binding site" evidence="15">
    <location>
        <position position="200"/>
    </location>
    <ligand>
        <name>uracil</name>
        <dbReference type="ChEBI" id="CHEBI:17568"/>
    </ligand>
</feature>
<dbReference type="Gene3D" id="3.40.50.2020">
    <property type="match status" value="1"/>
</dbReference>
<sequence length="215" mass="23590">MSKRQKILDKVTVIDHPVVARDLSILRDKTTGTAEFRAAMGRIATILAYFALKDLPLRKSTIQTPITETEGYEIDTEIIIVPILRAGLSLVDAIIDFIPDAKVGHLGMYRDEETHRPVDYYSNLPKGVKKGLVLVVDPMLATGGSADDAIGFMKKQGANNIRFISLIAAPEGLERISKKYPEVKMISAAVDEQLNQDAFIVPGLGDAGDRYFSTT</sequence>
<dbReference type="InterPro" id="IPR000836">
    <property type="entry name" value="PRTase_dom"/>
</dbReference>
<comment type="activity regulation">
    <text evidence="15">Allosterically activated by GTP.</text>
</comment>
<dbReference type="GO" id="GO:0006223">
    <property type="term" value="P:uracil salvage"/>
    <property type="evidence" value="ECO:0007669"/>
    <property type="project" value="InterPro"/>
</dbReference>
<comment type="similarity">
    <text evidence="2 15">Belongs to the UPRTase family.</text>
</comment>
<keyword evidence="9 15" id="KW-0342">GTP-binding</keyword>
<feature type="domain" description="Phosphoribosyltransferase" evidence="16">
    <location>
        <begin position="13"/>
        <end position="214"/>
    </location>
</feature>
<name>A0A2N0VIU9_9BACT</name>
<evidence type="ECO:0000256" key="1">
    <source>
        <dbReference type="ARBA" id="ARBA00005180"/>
    </source>
</evidence>
<comment type="cofactor">
    <cofactor evidence="15">
        <name>Mg(2+)</name>
        <dbReference type="ChEBI" id="CHEBI:18420"/>
    </cofactor>
    <text evidence="15">Binds 1 Mg(2+) ion per subunit. The magnesium is bound as Mg-PRPP.</text>
</comment>
<evidence type="ECO:0000256" key="4">
    <source>
        <dbReference type="ARBA" id="ARBA00022533"/>
    </source>
</evidence>
<evidence type="ECO:0000256" key="12">
    <source>
        <dbReference type="ARBA" id="ARBA00056901"/>
    </source>
</evidence>
<dbReference type="OrthoDB" id="9781675at2"/>
<evidence type="ECO:0000259" key="16">
    <source>
        <dbReference type="Pfam" id="PF14681"/>
    </source>
</evidence>
<dbReference type="InterPro" id="IPR034332">
    <property type="entry name" value="Upp_B"/>
</dbReference>
<evidence type="ECO:0000256" key="10">
    <source>
        <dbReference type="ARBA" id="ARBA00031082"/>
    </source>
</evidence>
<evidence type="ECO:0000256" key="9">
    <source>
        <dbReference type="ARBA" id="ARBA00023134"/>
    </source>
</evidence>
<comment type="pathway">
    <text evidence="1 15">Pyrimidine metabolism; UMP biosynthesis via salvage pathway; UMP from uracil: step 1/1.</text>
</comment>
<evidence type="ECO:0000256" key="14">
    <source>
        <dbReference type="ARBA" id="ARBA00079807"/>
    </source>
</evidence>
<organism evidence="17 18">
    <name type="scientific">Rhodohalobacter barkolensis</name>
    <dbReference type="NCBI Taxonomy" id="2053187"/>
    <lineage>
        <taxon>Bacteria</taxon>
        <taxon>Pseudomonadati</taxon>
        <taxon>Balneolota</taxon>
        <taxon>Balneolia</taxon>
        <taxon>Balneolales</taxon>
        <taxon>Balneolaceae</taxon>
        <taxon>Rhodohalobacter</taxon>
    </lineage>
</organism>
<proteinExistence type="inferred from homology"/>
<keyword evidence="5 15" id="KW-0328">Glycosyltransferase</keyword>
<dbReference type="HAMAP" id="MF_01218_B">
    <property type="entry name" value="Upp_B"/>
    <property type="match status" value="1"/>
</dbReference>
<dbReference type="SUPFAM" id="SSF53271">
    <property type="entry name" value="PRTase-like"/>
    <property type="match status" value="1"/>
</dbReference>
<evidence type="ECO:0000256" key="13">
    <source>
        <dbReference type="ARBA" id="ARBA00072146"/>
    </source>
</evidence>
<evidence type="ECO:0000256" key="2">
    <source>
        <dbReference type="ARBA" id="ARBA00009516"/>
    </source>
</evidence>
<dbReference type="PANTHER" id="PTHR32315">
    <property type="entry name" value="ADENINE PHOSPHORIBOSYLTRANSFERASE"/>
    <property type="match status" value="1"/>
</dbReference>
<dbReference type="GO" id="GO:0004845">
    <property type="term" value="F:uracil phosphoribosyltransferase activity"/>
    <property type="evidence" value="ECO:0007669"/>
    <property type="project" value="UniProtKB-UniRule"/>
</dbReference>
<feature type="binding site" evidence="15">
    <location>
        <position position="206"/>
    </location>
    <ligand>
        <name>5-phospho-alpha-D-ribose 1-diphosphate</name>
        <dbReference type="ChEBI" id="CHEBI:58017"/>
    </ligand>
</feature>
<dbReference type="InterPro" id="IPR029057">
    <property type="entry name" value="PRTase-like"/>
</dbReference>
<evidence type="ECO:0000256" key="11">
    <source>
        <dbReference type="ARBA" id="ARBA00052919"/>
    </source>
</evidence>
<evidence type="ECO:0000256" key="5">
    <source>
        <dbReference type="ARBA" id="ARBA00022676"/>
    </source>
</evidence>
<keyword evidence="7 15" id="KW-0547">Nucleotide-binding</keyword>
<dbReference type="PANTHER" id="PTHR32315:SF4">
    <property type="entry name" value="URACIL PHOSPHORIBOSYLTRANSFERASE, CHLOROPLASTIC"/>
    <property type="match status" value="1"/>
</dbReference>
<accession>A0A2N0VIU9</accession>
<evidence type="ECO:0000256" key="3">
    <source>
        <dbReference type="ARBA" id="ARBA00011894"/>
    </source>
</evidence>
<dbReference type="GO" id="GO:0005525">
    <property type="term" value="F:GTP binding"/>
    <property type="evidence" value="ECO:0007669"/>
    <property type="project" value="UniProtKB-KW"/>
</dbReference>
<evidence type="ECO:0000313" key="17">
    <source>
        <dbReference type="EMBL" id="PKD44116.1"/>
    </source>
</evidence>
<dbReference type="UniPathway" id="UPA00574">
    <property type="reaction ID" value="UER00636"/>
</dbReference>